<dbReference type="EMBL" id="CAJPWZ010001395">
    <property type="protein sequence ID" value="CAG2213941.1"/>
    <property type="molecule type" value="Genomic_DNA"/>
</dbReference>
<proteinExistence type="predicted"/>
<evidence type="ECO:0000313" key="1">
    <source>
        <dbReference type="EMBL" id="CAG2213941.1"/>
    </source>
</evidence>
<dbReference type="InterPro" id="IPR015943">
    <property type="entry name" value="WD40/YVTN_repeat-like_dom_sf"/>
</dbReference>
<dbReference type="Proteomes" id="UP000683360">
    <property type="component" value="Unassembled WGS sequence"/>
</dbReference>
<gene>
    <name evidence="1" type="ORF">MEDL_27837</name>
</gene>
<sequence>MVHGIEQIKPSLLNSLSVLKGESLKRITGQILPDGTLLLFHNTKNSMMQYNSDGTFMKELMAFKEQPYDVCFVKDNTVAVTFYHDTKVLLVDVERNQLIKTIELAHYCYGVSSDGEALVISQKEARKTTILNLKDMTEEMLEGICLIRISLFNGKIYGIYYYEDRVDCYRITEGIAVDMNGFVYITSLGKDRIVVLSSDGKSSRTVLCKEDGIMELYAIDINIELRTMLVACCVDGKANAFIFNI</sequence>
<organism evidence="1 2">
    <name type="scientific">Mytilus edulis</name>
    <name type="common">Blue mussel</name>
    <dbReference type="NCBI Taxonomy" id="6550"/>
    <lineage>
        <taxon>Eukaryota</taxon>
        <taxon>Metazoa</taxon>
        <taxon>Spiralia</taxon>
        <taxon>Lophotrochozoa</taxon>
        <taxon>Mollusca</taxon>
        <taxon>Bivalvia</taxon>
        <taxon>Autobranchia</taxon>
        <taxon>Pteriomorphia</taxon>
        <taxon>Mytilida</taxon>
        <taxon>Mytiloidea</taxon>
        <taxon>Mytilidae</taxon>
        <taxon>Mytilinae</taxon>
        <taxon>Mytilus</taxon>
    </lineage>
</organism>
<dbReference type="Gene3D" id="2.130.10.10">
    <property type="entry name" value="YVTN repeat-like/Quinoprotein amine dehydrogenase"/>
    <property type="match status" value="1"/>
</dbReference>
<protein>
    <submittedName>
        <fullName evidence="1">Uncharacterized protein</fullName>
    </submittedName>
</protein>
<accession>A0A8S3RW93</accession>
<comment type="caution">
    <text evidence="1">The sequence shown here is derived from an EMBL/GenBank/DDBJ whole genome shotgun (WGS) entry which is preliminary data.</text>
</comment>
<dbReference type="OrthoDB" id="6052932at2759"/>
<dbReference type="AlphaFoldDB" id="A0A8S3RW93"/>
<dbReference type="SUPFAM" id="SSF101898">
    <property type="entry name" value="NHL repeat"/>
    <property type="match status" value="1"/>
</dbReference>
<keyword evidence="2" id="KW-1185">Reference proteome</keyword>
<reference evidence="1" key="1">
    <citation type="submission" date="2021-03" db="EMBL/GenBank/DDBJ databases">
        <authorList>
            <person name="Bekaert M."/>
        </authorList>
    </citation>
    <scope>NUCLEOTIDE SEQUENCE</scope>
</reference>
<evidence type="ECO:0000313" key="2">
    <source>
        <dbReference type="Proteomes" id="UP000683360"/>
    </source>
</evidence>
<name>A0A8S3RW93_MYTED</name>